<proteinExistence type="predicted"/>
<evidence type="ECO:0000313" key="2">
    <source>
        <dbReference type="EMBL" id="NBN80109.1"/>
    </source>
</evidence>
<protein>
    <submittedName>
        <fullName evidence="2">DUF45 domain-containing protein</fullName>
    </submittedName>
</protein>
<dbReference type="PANTHER" id="PTHR30399">
    <property type="entry name" value="UNCHARACTERIZED PROTEIN YGJP"/>
    <property type="match status" value="1"/>
</dbReference>
<sequence length="244" mass="27008">MFFRSRRAKLPEAVTLALPSGEVSLRLRQDPRARRYLLRLPADASGPVLTIPRGGSLETALDFANRHRDWLEGQMAARPAVTPFLPGSRVPVRGVMHRIVATGRLRGLVATGTGADGAELLVPGDEIHVPRKVGDWLRRQARADLTAAVERHTATIGRRATAISVRDTRSRWGSCASNGRLSFSWRLILAPPEILDYVAAHEVAHLVEMNHSDRFWAVCRRLAPQTPSARQWLRTEGAALHTYG</sequence>
<organism evidence="2 3">
    <name type="scientific">Pannonibacter tanglangensis</name>
    <dbReference type="NCBI Taxonomy" id="2750084"/>
    <lineage>
        <taxon>Bacteria</taxon>
        <taxon>Pseudomonadati</taxon>
        <taxon>Pseudomonadota</taxon>
        <taxon>Alphaproteobacteria</taxon>
        <taxon>Hyphomicrobiales</taxon>
        <taxon>Stappiaceae</taxon>
        <taxon>Pannonibacter</taxon>
    </lineage>
</organism>
<comment type="caution">
    <text evidence="2">The sequence shown here is derived from an EMBL/GenBank/DDBJ whole genome shotgun (WGS) entry which is preliminary data.</text>
</comment>
<dbReference type="CDD" id="cd07344">
    <property type="entry name" value="M48_yhfN_like"/>
    <property type="match status" value="1"/>
</dbReference>
<dbReference type="Pfam" id="PF01863">
    <property type="entry name" value="YgjP-like"/>
    <property type="match status" value="1"/>
</dbReference>
<dbReference type="AlphaFoldDB" id="A0A7X5F7W9"/>
<evidence type="ECO:0000313" key="3">
    <source>
        <dbReference type="Proteomes" id="UP000586722"/>
    </source>
</evidence>
<dbReference type="RefSeq" id="WP_161709513.1">
    <property type="nucleotide sequence ID" value="NZ_JAABLQ010000003.1"/>
</dbReference>
<dbReference type="EMBL" id="JAABLQ010000003">
    <property type="protein sequence ID" value="NBN80109.1"/>
    <property type="molecule type" value="Genomic_DNA"/>
</dbReference>
<reference evidence="3" key="1">
    <citation type="submission" date="2020-01" db="EMBL/GenBank/DDBJ databases">
        <authorList>
            <person name="Fang Y."/>
            <person name="Sun R."/>
            <person name="Nie L."/>
            <person name="He J."/>
            <person name="Hao L."/>
            <person name="Wang L."/>
            <person name="Su S."/>
            <person name="Lv E."/>
            <person name="Zhang Z."/>
            <person name="Xie R."/>
            <person name="Liu H."/>
        </authorList>
    </citation>
    <scope>NUCLEOTIDE SEQUENCE [LARGE SCALE GENOMIC DNA]</scope>
    <source>
        <strain evidence="3">XCT-53</strain>
    </source>
</reference>
<keyword evidence="3" id="KW-1185">Reference proteome</keyword>
<evidence type="ECO:0000259" key="1">
    <source>
        <dbReference type="Pfam" id="PF01863"/>
    </source>
</evidence>
<name>A0A7X5F7W9_9HYPH</name>
<dbReference type="PANTHER" id="PTHR30399:SF1">
    <property type="entry name" value="UTP PYROPHOSPHATASE"/>
    <property type="match status" value="1"/>
</dbReference>
<dbReference type="InterPro" id="IPR053136">
    <property type="entry name" value="UTP_pyrophosphatase-like"/>
</dbReference>
<dbReference type="InterPro" id="IPR002725">
    <property type="entry name" value="YgjP-like_metallopeptidase"/>
</dbReference>
<dbReference type="Proteomes" id="UP000586722">
    <property type="component" value="Unassembled WGS sequence"/>
</dbReference>
<feature type="domain" description="YgjP-like metallopeptidase" evidence="1">
    <location>
        <begin position="41"/>
        <end position="235"/>
    </location>
</feature>
<dbReference type="Gene3D" id="3.30.2010.10">
    <property type="entry name" value="Metalloproteases ('zincins'), catalytic domain"/>
    <property type="match status" value="1"/>
</dbReference>
<gene>
    <name evidence="2" type="ORF">GWI72_17665</name>
</gene>
<accession>A0A7X5F7W9</accession>